<accession>A0A2I0KGA7</accession>
<reference evidence="3 4" key="1">
    <citation type="submission" date="2017-11" db="EMBL/GenBank/DDBJ databases">
        <title>De-novo sequencing of pomegranate (Punica granatum L.) genome.</title>
        <authorList>
            <person name="Akparov Z."/>
            <person name="Amiraslanov A."/>
            <person name="Hajiyeva S."/>
            <person name="Abbasov M."/>
            <person name="Kaur K."/>
            <person name="Hamwieh A."/>
            <person name="Solovyev V."/>
            <person name="Salamov A."/>
            <person name="Braich B."/>
            <person name="Kosarev P."/>
            <person name="Mahmoud A."/>
            <person name="Hajiyev E."/>
            <person name="Babayeva S."/>
            <person name="Izzatullayeva V."/>
            <person name="Mammadov A."/>
            <person name="Mammadov A."/>
            <person name="Sharifova S."/>
            <person name="Ojaghi J."/>
            <person name="Eynullazada K."/>
            <person name="Bayramov B."/>
            <person name="Abdulazimova A."/>
            <person name="Shahmuradov I."/>
        </authorList>
    </citation>
    <scope>NUCLEOTIDE SEQUENCE [LARGE SCALE GENOMIC DNA]</scope>
    <source>
        <strain evidence="4">cv. AG2017</strain>
        <tissue evidence="3">Leaf</tissue>
    </source>
</reference>
<evidence type="ECO:0000313" key="3">
    <source>
        <dbReference type="EMBL" id="PKI67531.1"/>
    </source>
</evidence>
<dbReference type="Proteomes" id="UP000233551">
    <property type="component" value="Unassembled WGS sequence"/>
</dbReference>
<proteinExistence type="predicted"/>
<evidence type="ECO:0000256" key="2">
    <source>
        <dbReference type="SAM" id="SignalP"/>
    </source>
</evidence>
<keyword evidence="4" id="KW-1185">Reference proteome</keyword>
<name>A0A2I0KGA7_PUNGR</name>
<comment type="caution">
    <text evidence="3">The sequence shown here is derived from an EMBL/GenBank/DDBJ whole genome shotgun (WGS) entry which is preliminary data.</text>
</comment>
<feature type="signal peptide" evidence="2">
    <location>
        <begin position="1"/>
        <end position="21"/>
    </location>
</feature>
<feature type="region of interest" description="Disordered" evidence="1">
    <location>
        <begin position="201"/>
        <end position="223"/>
    </location>
</feature>
<evidence type="ECO:0000256" key="1">
    <source>
        <dbReference type="SAM" id="MobiDB-lite"/>
    </source>
</evidence>
<dbReference type="AlphaFoldDB" id="A0A2I0KGA7"/>
<protein>
    <submittedName>
        <fullName evidence="3">Uncharacterized protein</fullName>
    </submittedName>
</protein>
<gene>
    <name evidence="3" type="ORF">CRG98_012115</name>
</gene>
<keyword evidence="2" id="KW-0732">Signal</keyword>
<organism evidence="3 4">
    <name type="scientific">Punica granatum</name>
    <name type="common">Pomegranate</name>
    <dbReference type="NCBI Taxonomy" id="22663"/>
    <lineage>
        <taxon>Eukaryota</taxon>
        <taxon>Viridiplantae</taxon>
        <taxon>Streptophyta</taxon>
        <taxon>Embryophyta</taxon>
        <taxon>Tracheophyta</taxon>
        <taxon>Spermatophyta</taxon>
        <taxon>Magnoliopsida</taxon>
        <taxon>eudicotyledons</taxon>
        <taxon>Gunneridae</taxon>
        <taxon>Pentapetalae</taxon>
        <taxon>rosids</taxon>
        <taxon>malvids</taxon>
        <taxon>Myrtales</taxon>
        <taxon>Lythraceae</taxon>
        <taxon>Punica</taxon>
    </lineage>
</organism>
<feature type="chain" id="PRO_5014198844" evidence="2">
    <location>
        <begin position="22"/>
        <end position="223"/>
    </location>
</feature>
<feature type="compositionally biased region" description="Basic and acidic residues" evidence="1">
    <location>
        <begin position="210"/>
        <end position="223"/>
    </location>
</feature>
<dbReference type="EMBL" id="PGOL01000597">
    <property type="protein sequence ID" value="PKI67531.1"/>
    <property type="molecule type" value="Genomic_DNA"/>
</dbReference>
<sequence length="223" mass="24606">MCNSTRIAAWAVLLASEAASGGTCGVRAARARETSAGSLRSALAGMSCRPPSCLITQLEKTSVLPKWLMREVHRSWDIQWPWGHRDSTERPTRTVLVVKRPYGLGHKSFNITTTSYCLENDLGECSVYEIRGMRKNEPVAGVALIGISGSVECTDDGELTLYRGELVRYHDVLSRHWSLNEGRVFLDCRGQLNPLKVEHSTLGPLELDGGPEKSPVDRGLNKQ</sequence>
<evidence type="ECO:0000313" key="4">
    <source>
        <dbReference type="Proteomes" id="UP000233551"/>
    </source>
</evidence>